<keyword evidence="2" id="KW-1185">Reference proteome</keyword>
<dbReference type="AlphaFoldDB" id="A0A8K0K2T4"/>
<accession>A0A8K0K2T4</accession>
<reference evidence="1" key="1">
    <citation type="submission" date="2013-04" db="EMBL/GenBank/DDBJ databases">
        <authorList>
            <person name="Qu J."/>
            <person name="Murali S.C."/>
            <person name="Bandaranaike D."/>
            <person name="Bellair M."/>
            <person name="Blankenburg K."/>
            <person name="Chao H."/>
            <person name="Dinh H."/>
            <person name="Doddapaneni H."/>
            <person name="Downs B."/>
            <person name="Dugan-Rocha S."/>
            <person name="Elkadiri S."/>
            <person name="Gnanaolivu R.D."/>
            <person name="Hernandez B."/>
            <person name="Javaid M."/>
            <person name="Jayaseelan J.C."/>
            <person name="Lee S."/>
            <person name="Li M."/>
            <person name="Ming W."/>
            <person name="Munidasa M."/>
            <person name="Muniz J."/>
            <person name="Nguyen L."/>
            <person name="Ongeri F."/>
            <person name="Osuji N."/>
            <person name="Pu L.-L."/>
            <person name="Puazo M."/>
            <person name="Qu C."/>
            <person name="Quiroz J."/>
            <person name="Raj R."/>
            <person name="Weissenberger G."/>
            <person name="Xin Y."/>
            <person name="Zou X."/>
            <person name="Han Y."/>
            <person name="Richards S."/>
            <person name="Worley K."/>
            <person name="Muzny D."/>
            <person name="Gibbs R."/>
        </authorList>
    </citation>
    <scope>NUCLEOTIDE SEQUENCE</scope>
    <source>
        <strain evidence="1">Sampled in the wild</strain>
    </source>
</reference>
<dbReference type="Proteomes" id="UP000792457">
    <property type="component" value="Unassembled WGS sequence"/>
</dbReference>
<organism evidence="1 2">
    <name type="scientific">Ladona fulva</name>
    <name type="common">Scarce chaser dragonfly</name>
    <name type="synonym">Libellula fulva</name>
    <dbReference type="NCBI Taxonomy" id="123851"/>
    <lineage>
        <taxon>Eukaryota</taxon>
        <taxon>Metazoa</taxon>
        <taxon>Ecdysozoa</taxon>
        <taxon>Arthropoda</taxon>
        <taxon>Hexapoda</taxon>
        <taxon>Insecta</taxon>
        <taxon>Pterygota</taxon>
        <taxon>Palaeoptera</taxon>
        <taxon>Odonata</taxon>
        <taxon>Epiprocta</taxon>
        <taxon>Anisoptera</taxon>
        <taxon>Libelluloidea</taxon>
        <taxon>Libellulidae</taxon>
        <taxon>Ladona</taxon>
    </lineage>
</organism>
<comment type="caution">
    <text evidence="1">The sequence shown here is derived from an EMBL/GenBank/DDBJ whole genome shotgun (WGS) entry which is preliminary data.</text>
</comment>
<name>A0A8K0K2T4_LADFU</name>
<reference evidence="1" key="2">
    <citation type="submission" date="2017-10" db="EMBL/GenBank/DDBJ databases">
        <title>Ladona fulva Genome sequencing and assembly.</title>
        <authorList>
            <person name="Murali S."/>
            <person name="Richards S."/>
            <person name="Bandaranaike D."/>
            <person name="Bellair M."/>
            <person name="Blankenburg K."/>
            <person name="Chao H."/>
            <person name="Dinh H."/>
            <person name="Doddapaneni H."/>
            <person name="Dugan-Rocha S."/>
            <person name="Elkadiri S."/>
            <person name="Gnanaolivu R."/>
            <person name="Hernandez B."/>
            <person name="Skinner E."/>
            <person name="Javaid M."/>
            <person name="Lee S."/>
            <person name="Li M."/>
            <person name="Ming W."/>
            <person name="Munidasa M."/>
            <person name="Muniz J."/>
            <person name="Nguyen L."/>
            <person name="Hughes D."/>
            <person name="Osuji N."/>
            <person name="Pu L.-L."/>
            <person name="Puazo M."/>
            <person name="Qu C."/>
            <person name="Quiroz J."/>
            <person name="Raj R."/>
            <person name="Weissenberger G."/>
            <person name="Xin Y."/>
            <person name="Zou X."/>
            <person name="Han Y."/>
            <person name="Worley K."/>
            <person name="Muzny D."/>
            <person name="Gibbs R."/>
        </authorList>
    </citation>
    <scope>NUCLEOTIDE SEQUENCE</scope>
    <source>
        <strain evidence="1">Sampled in the wild</strain>
    </source>
</reference>
<protein>
    <submittedName>
        <fullName evidence="1">Uncharacterized protein</fullName>
    </submittedName>
</protein>
<proteinExistence type="predicted"/>
<evidence type="ECO:0000313" key="2">
    <source>
        <dbReference type="Proteomes" id="UP000792457"/>
    </source>
</evidence>
<sequence>MCSALAEFGLETVKLVGQGCDGVTVISGILRGAQASAKSSIWTLFVPPVFQTTLPLSKHLQTPNLDLNLAVNLAVNLQTMRQNVERCFSSVNAKISEKCMGDI</sequence>
<gene>
    <name evidence="1" type="ORF">J437_LFUL002826</name>
</gene>
<dbReference type="EMBL" id="KZ308297">
    <property type="protein sequence ID" value="KAG8226781.1"/>
    <property type="molecule type" value="Genomic_DNA"/>
</dbReference>
<evidence type="ECO:0000313" key="1">
    <source>
        <dbReference type="EMBL" id="KAG8226781.1"/>
    </source>
</evidence>